<sequence length="89" mass="10349">MKPKYEDNATLLFTDTESLCYLAETKDIYAHTKDDCYLFDSSDYLEDHALFSSTNKKVLWEMKDELSGEVAQEFVKLKAKMYSLQISSQ</sequence>
<keyword evidence="2" id="KW-1185">Reference proteome</keyword>
<protein>
    <submittedName>
        <fullName evidence="1">Uncharacterized protein</fullName>
    </submittedName>
</protein>
<reference evidence="1 2" key="1">
    <citation type="submission" date="2013-11" db="EMBL/GenBank/DDBJ databases">
        <title>Genome sequencing of Stegodyphus mimosarum.</title>
        <authorList>
            <person name="Bechsgaard J."/>
        </authorList>
    </citation>
    <scope>NUCLEOTIDE SEQUENCE [LARGE SCALE GENOMIC DNA]</scope>
</reference>
<gene>
    <name evidence="1" type="ORF">X975_05560</name>
</gene>
<accession>A0A087TRN8</accession>
<evidence type="ECO:0000313" key="1">
    <source>
        <dbReference type="EMBL" id="KFM67777.1"/>
    </source>
</evidence>
<name>A0A087TRN8_STEMI</name>
<evidence type="ECO:0000313" key="2">
    <source>
        <dbReference type="Proteomes" id="UP000054359"/>
    </source>
</evidence>
<dbReference type="PANTHER" id="PTHR31511">
    <property type="entry name" value="PROTEIN CBG23764"/>
    <property type="match status" value="1"/>
</dbReference>
<dbReference type="OMA" id="CLEGHIE"/>
<feature type="non-terminal residue" evidence="1">
    <location>
        <position position="89"/>
    </location>
</feature>
<dbReference type="STRING" id="407821.A0A087TRN8"/>
<dbReference type="Proteomes" id="UP000054359">
    <property type="component" value="Unassembled WGS sequence"/>
</dbReference>
<dbReference type="EMBL" id="KK116434">
    <property type="protein sequence ID" value="KFM67777.1"/>
    <property type="molecule type" value="Genomic_DNA"/>
</dbReference>
<dbReference type="OrthoDB" id="8030979at2759"/>
<organism evidence="1 2">
    <name type="scientific">Stegodyphus mimosarum</name>
    <name type="common">African social velvet spider</name>
    <dbReference type="NCBI Taxonomy" id="407821"/>
    <lineage>
        <taxon>Eukaryota</taxon>
        <taxon>Metazoa</taxon>
        <taxon>Ecdysozoa</taxon>
        <taxon>Arthropoda</taxon>
        <taxon>Chelicerata</taxon>
        <taxon>Arachnida</taxon>
        <taxon>Araneae</taxon>
        <taxon>Araneomorphae</taxon>
        <taxon>Entelegynae</taxon>
        <taxon>Eresoidea</taxon>
        <taxon>Eresidae</taxon>
        <taxon>Stegodyphus</taxon>
    </lineage>
</organism>
<proteinExistence type="predicted"/>
<dbReference type="PANTHER" id="PTHR31511:SF12">
    <property type="entry name" value="RHO TERMINATION FACTOR N-TERMINAL DOMAIN-CONTAINING PROTEIN"/>
    <property type="match status" value="1"/>
</dbReference>
<dbReference type="AlphaFoldDB" id="A0A087TRN8"/>